<dbReference type="EMBL" id="JADNRY010000121">
    <property type="protein sequence ID" value="KAF9064548.1"/>
    <property type="molecule type" value="Genomic_DNA"/>
</dbReference>
<accession>A0A9P5U4B2</accession>
<dbReference type="AlphaFoldDB" id="A0A9P5U4B2"/>
<protein>
    <recommendedName>
        <fullName evidence="3">F-box domain-containing protein</fullName>
    </recommendedName>
</protein>
<keyword evidence="2" id="KW-1185">Reference proteome</keyword>
<gene>
    <name evidence="1" type="ORF">BDP27DRAFT_1367128</name>
</gene>
<proteinExistence type="predicted"/>
<name>A0A9P5U4B2_9AGAR</name>
<sequence>MLLFPELQFLVIDFLSDSTSDLKTCSYVCHFWRERTIYHLFASLDVSKYSLDRIDPILKLSTCNSTKRISLENWAYLKKAKHLMNATRYLSFTFDTRFGDFTPDDYLQPLPSPLPRLSALEIHSCYPKSAAQYAHFLQSFCSPKSPQTIGLSISRVFSVPGPVSAPLRSATPMSIKSLTLGKLDAKLQDTLFVGSSAVFDLTGLNQLRACTFAAECTAILQKYGKTLQHLELWLFRPTPIITKSDYSPSSYPRQTDLDIISLVPNLLTLTLRDDNVLPNPTLQLQIEALFSTKACTRLHTLSLILQHNNSHFYDILPSPLDAMLITLFEELSSITTMEFLIKPSDAKFSEVLQRFEEAFPQTHQLTVPRVVVKLYTDH</sequence>
<comment type="caution">
    <text evidence="1">The sequence shown here is derived from an EMBL/GenBank/DDBJ whole genome shotgun (WGS) entry which is preliminary data.</text>
</comment>
<organism evidence="1 2">
    <name type="scientific">Rhodocollybia butyracea</name>
    <dbReference type="NCBI Taxonomy" id="206335"/>
    <lineage>
        <taxon>Eukaryota</taxon>
        <taxon>Fungi</taxon>
        <taxon>Dikarya</taxon>
        <taxon>Basidiomycota</taxon>
        <taxon>Agaricomycotina</taxon>
        <taxon>Agaricomycetes</taxon>
        <taxon>Agaricomycetidae</taxon>
        <taxon>Agaricales</taxon>
        <taxon>Marasmiineae</taxon>
        <taxon>Omphalotaceae</taxon>
        <taxon>Rhodocollybia</taxon>
    </lineage>
</organism>
<dbReference type="Proteomes" id="UP000772434">
    <property type="component" value="Unassembled WGS sequence"/>
</dbReference>
<reference evidence="1" key="1">
    <citation type="submission" date="2020-11" db="EMBL/GenBank/DDBJ databases">
        <authorList>
            <consortium name="DOE Joint Genome Institute"/>
            <person name="Ahrendt S."/>
            <person name="Riley R."/>
            <person name="Andreopoulos W."/>
            <person name="Labutti K."/>
            <person name="Pangilinan J."/>
            <person name="Ruiz-Duenas F.J."/>
            <person name="Barrasa J.M."/>
            <person name="Sanchez-Garcia M."/>
            <person name="Camarero S."/>
            <person name="Miyauchi S."/>
            <person name="Serrano A."/>
            <person name="Linde D."/>
            <person name="Babiker R."/>
            <person name="Drula E."/>
            <person name="Ayuso-Fernandez I."/>
            <person name="Pacheco R."/>
            <person name="Padilla G."/>
            <person name="Ferreira P."/>
            <person name="Barriuso J."/>
            <person name="Kellner H."/>
            <person name="Castanera R."/>
            <person name="Alfaro M."/>
            <person name="Ramirez L."/>
            <person name="Pisabarro A.G."/>
            <person name="Kuo A."/>
            <person name="Tritt A."/>
            <person name="Lipzen A."/>
            <person name="He G."/>
            <person name="Yan M."/>
            <person name="Ng V."/>
            <person name="Cullen D."/>
            <person name="Martin F."/>
            <person name="Rosso M.-N."/>
            <person name="Henrissat B."/>
            <person name="Hibbett D."/>
            <person name="Martinez A.T."/>
            <person name="Grigoriev I.V."/>
        </authorList>
    </citation>
    <scope>NUCLEOTIDE SEQUENCE</scope>
    <source>
        <strain evidence="1">AH 40177</strain>
    </source>
</reference>
<evidence type="ECO:0008006" key="3">
    <source>
        <dbReference type="Google" id="ProtNLM"/>
    </source>
</evidence>
<evidence type="ECO:0000313" key="2">
    <source>
        <dbReference type="Proteomes" id="UP000772434"/>
    </source>
</evidence>
<dbReference type="OrthoDB" id="2745898at2759"/>
<evidence type="ECO:0000313" key="1">
    <source>
        <dbReference type="EMBL" id="KAF9064548.1"/>
    </source>
</evidence>